<dbReference type="Gene3D" id="3.20.20.70">
    <property type="entry name" value="Aldolase class I"/>
    <property type="match status" value="1"/>
</dbReference>
<accession>A0A1F7XAG2</accession>
<protein>
    <recommendedName>
        <fullName evidence="5">Ribulose-phosphate 3-epimerase</fullName>
    </recommendedName>
</protein>
<dbReference type="Proteomes" id="UP000177053">
    <property type="component" value="Unassembled WGS sequence"/>
</dbReference>
<dbReference type="SUPFAM" id="SSF51366">
    <property type="entry name" value="Ribulose-phoshate binding barrel"/>
    <property type="match status" value="1"/>
</dbReference>
<keyword evidence="1" id="KW-0479">Metal-binding</keyword>
<evidence type="ECO:0000256" key="2">
    <source>
        <dbReference type="ARBA" id="ARBA00023235"/>
    </source>
</evidence>
<dbReference type="GO" id="GO:0005975">
    <property type="term" value="P:carbohydrate metabolic process"/>
    <property type="evidence" value="ECO:0007669"/>
    <property type="project" value="InterPro"/>
</dbReference>
<dbReference type="GO" id="GO:0046872">
    <property type="term" value="F:metal ion binding"/>
    <property type="evidence" value="ECO:0007669"/>
    <property type="project" value="UniProtKB-KW"/>
</dbReference>
<evidence type="ECO:0000256" key="1">
    <source>
        <dbReference type="ARBA" id="ARBA00022723"/>
    </source>
</evidence>
<dbReference type="InterPro" id="IPR013785">
    <property type="entry name" value="Aldolase_TIM"/>
</dbReference>
<keyword evidence="2" id="KW-0413">Isomerase</keyword>
<gene>
    <name evidence="3" type="ORF">A2Z22_04900</name>
</gene>
<dbReference type="EMBL" id="MGFS01000006">
    <property type="protein sequence ID" value="OGM11991.1"/>
    <property type="molecule type" value="Genomic_DNA"/>
</dbReference>
<dbReference type="Pfam" id="PF00834">
    <property type="entry name" value="Ribul_P_3_epim"/>
    <property type="match status" value="1"/>
</dbReference>
<proteinExistence type="predicted"/>
<organism evidence="3 4">
    <name type="scientific">Candidatus Woesebacteria bacterium RBG_16_34_12</name>
    <dbReference type="NCBI Taxonomy" id="1802480"/>
    <lineage>
        <taxon>Bacteria</taxon>
        <taxon>Candidatus Woeseibacteriota</taxon>
    </lineage>
</organism>
<name>A0A1F7XAG2_9BACT</name>
<dbReference type="InterPro" id="IPR000056">
    <property type="entry name" value="Ribul_P_3_epim-like"/>
</dbReference>
<dbReference type="PANTHER" id="PTHR11749">
    <property type="entry name" value="RIBULOSE-5-PHOSPHATE-3-EPIMERASE"/>
    <property type="match status" value="1"/>
</dbReference>
<dbReference type="GO" id="GO:0016857">
    <property type="term" value="F:racemase and epimerase activity, acting on carbohydrates and derivatives"/>
    <property type="evidence" value="ECO:0007669"/>
    <property type="project" value="InterPro"/>
</dbReference>
<sequence>MSKDVMIEIIPAILTSDPQELKDLLIRCEDASVGRVQIDIVDGVFAKNKTIDPSVILNLNLDLNLSLDFHLMVKEPINWIERCVSVGADRIIGQVEMMSNQVEFVGKVTEIGTKVGLAIDLDTPVSNLDSVILTNLDVVLVMSVSAGFGGQKFDEKALDKIKKLDEIRARDDTPFRICDDGGIVLEWIDDSRREGADEVSIGRRLFKGDLKKNVERFQKAAY</sequence>
<evidence type="ECO:0000313" key="4">
    <source>
        <dbReference type="Proteomes" id="UP000177053"/>
    </source>
</evidence>
<reference evidence="3 4" key="1">
    <citation type="journal article" date="2016" name="Nat. Commun.">
        <title>Thousands of microbial genomes shed light on interconnected biogeochemical processes in an aquifer system.</title>
        <authorList>
            <person name="Anantharaman K."/>
            <person name="Brown C.T."/>
            <person name="Hug L.A."/>
            <person name="Sharon I."/>
            <person name="Castelle C.J."/>
            <person name="Probst A.J."/>
            <person name="Thomas B.C."/>
            <person name="Singh A."/>
            <person name="Wilkins M.J."/>
            <person name="Karaoz U."/>
            <person name="Brodie E.L."/>
            <person name="Williams K.H."/>
            <person name="Hubbard S.S."/>
            <person name="Banfield J.F."/>
        </authorList>
    </citation>
    <scope>NUCLEOTIDE SEQUENCE [LARGE SCALE GENOMIC DNA]</scope>
</reference>
<comment type="caution">
    <text evidence="3">The sequence shown here is derived from an EMBL/GenBank/DDBJ whole genome shotgun (WGS) entry which is preliminary data.</text>
</comment>
<dbReference type="AlphaFoldDB" id="A0A1F7XAG2"/>
<dbReference type="InterPro" id="IPR011060">
    <property type="entry name" value="RibuloseP-bd_barrel"/>
</dbReference>
<evidence type="ECO:0008006" key="5">
    <source>
        <dbReference type="Google" id="ProtNLM"/>
    </source>
</evidence>
<evidence type="ECO:0000313" key="3">
    <source>
        <dbReference type="EMBL" id="OGM11991.1"/>
    </source>
</evidence>